<keyword evidence="1" id="KW-0175">Coiled coil</keyword>
<feature type="compositionally biased region" description="Acidic residues" evidence="2">
    <location>
        <begin position="80"/>
        <end position="89"/>
    </location>
</feature>
<evidence type="ECO:0000313" key="3">
    <source>
        <dbReference type="EMBL" id="KAK3306372.1"/>
    </source>
</evidence>
<gene>
    <name evidence="3" type="ORF">B0T15DRAFT_552133</name>
</gene>
<dbReference type="AlphaFoldDB" id="A0AAJ0GUM0"/>
<feature type="compositionally biased region" description="Pro residues" evidence="2">
    <location>
        <begin position="445"/>
        <end position="456"/>
    </location>
</feature>
<organism evidence="3 4">
    <name type="scientific">Chaetomium strumarium</name>
    <dbReference type="NCBI Taxonomy" id="1170767"/>
    <lineage>
        <taxon>Eukaryota</taxon>
        <taxon>Fungi</taxon>
        <taxon>Dikarya</taxon>
        <taxon>Ascomycota</taxon>
        <taxon>Pezizomycotina</taxon>
        <taxon>Sordariomycetes</taxon>
        <taxon>Sordariomycetidae</taxon>
        <taxon>Sordariales</taxon>
        <taxon>Chaetomiaceae</taxon>
        <taxon>Chaetomium</taxon>
    </lineage>
</organism>
<comment type="caution">
    <text evidence="3">The sequence shown here is derived from an EMBL/GenBank/DDBJ whole genome shotgun (WGS) entry which is preliminary data.</text>
</comment>
<feature type="region of interest" description="Disordered" evidence="2">
    <location>
        <begin position="1"/>
        <end position="111"/>
    </location>
</feature>
<feature type="compositionally biased region" description="Pro residues" evidence="2">
    <location>
        <begin position="63"/>
        <end position="73"/>
    </location>
</feature>
<dbReference type="PANTHER" id="PTHR23159:SF31">
    <property type="entry name" value="CENTROSOME-ASSOCIATED PROTEIN CEP250 ISOFORM X1"/>
    <property type="match status" value="1"/>
</dbReference>
<proteinExistence type="predicted"/>
<protein>
    <submittedName>
        <fullName evidence="3">Uncharacterized protein</fullName>
    </submittedName>
</protein>
<reference evidence="3" key="2">
    <citation type="submission" date="2023-06" db="EMBL/GenBank/DDBJ databases">
        <authorList>
            <consortium name="Lawrence Berkeley National Laboratory"/>
            <person name="Mondo S.J."/>
            <person name="Hensen N."/>
            <person name="Bonometti L."/>
            <person name="Westerberg I."/>
            <person name="Brannstrom I.O."/>
            <person name="Guillou S."/>
            <person name="Cros-Aarteil S."/>
            <person name="Calhoun S."/>
            <person name="Haridas S."/>
            <person name="Kuo A."/>
            <person name="Pangilinan J."/>
            <person name="Riley R."/>
            <person name="Labutti K."/>
            <person name="Andreopoulos B."/>
            <person name="Lipzen A."/>
            <person name="Chen C."/>
            <person name="Yanf M."/>
            <person name="Daum C."/>
            <person name="Ng V."/>
            <person name="Clum A."/>
            <person name="Steindorff A."/>
            <person name="Ohm R."/>
            <person name="Martin F."/>
            <person name="Silar P."/>
            <person name="Natvig D."/>
            <person name="Lalanne C."/>
            <person name="Gautier V."/>
            <person name="Ament-Velasquez S.L."/>
            <person name="Kruys A."/>
            <person name="Hutchinson M.I."/>
            <person name="Powell A.J."/>
            <person name="Barry K."/>
            <person name="Miller A.N."/>
            <person name="Grigoriev I.V."/>
            <person name="Debuchy R."/>
            <person name="Gladieux P."/>
            <person name="Thoren M.H."/>
            <person name="Johannesson H."/>
        </authorList>
    </citation>
    <scope>NUCLEOTIDE SEQUENCE</scope>
    <source>
        <strain evidence="3">CBS 333.67</strain>
    </source>
</reference>
<keyword evidence="4" id="KW-1185">Reference proteome</keyword>
<dbReference type="PANTHER" id="PTHR23159">
    <property type="entry name" value="CENTROSOMAL PROTEIN 2"/>
    <property type="match status" value="1"/>
</dbReference>
<evidence type="ECO:0000313" key="4">
    <source>
        <dbReference type="Proteomes" id="UP001273166"/>
    </source>
</evidence>
<name>A0AAJ0GUM0_9PEZI</name>
<dbReference type="GeneID" id="87889115"/>
<accession>A0AAJ0GUM0</accession>
<evidence type="ECO:0000256" key="1">
    <source>
        <dbReference type="SAM" id="Coils"/>
    </source>
</evidence>
<reference evidence="3" key="1">
    <citation type="journal article" date="2023" name="Mol. Phylogenet. Evol.">
        <title>Genome-scale phylogeny and comparative genomics of the fungal order Sordariales.</title>
        <authorList>
            <person name="Hensen N."/>
            <person name="Bonometti L."/>
            <person name="Westerberg I."/>
            <person name="Brannstrom I.O."/>
            <person name="Guillou S."/>
            <person name="Cros-Aarteil S."/>
            <person name="Calhoun S."/>
            <person name="Haridas S."/>
            <person name="Kuo A."/>
            <person name="Mondo S."/>
            <person name="Pangilinan J."/>
            <person name="Riley R."/>
            <person name="LaButti K."/>
            <person name="Andreopoulos B."/>
            <person name="Lipzen A."/>
            <person name="Chen C."/>
            <person name="Yan M."/>
            <person name="Daum C."/>
            <person name="Ng V."/>
            <person name="Clum A."/>
            <person name="Steindorff A."/>
            <person name="Ohm R.A."/>
            <person name="Martin F."/>
            <person name="Silar P."/>
            <person name="Natvig D.O."/>
            <person name="Lalanne C."/>
            <person name="Gautier V."/>
            <person name="Ament-Velasquez S.L."/>
            <person name="Kruys A."/>
            <person name="Hutchinson M.I."/>
            <person name="Powell A.J."/>
            <person name="Barry K."/>
            <person name="Miller A.N."/>
            <person name="Grigoriev I.V."/>
            <person name="Debuchy R."/>
            <person name="Gladieux P."/>
            <person name="Hiltunen Thoren M."/>
            <person name="Johannesson H."/>
        </authorList>
    </citation>
    <scope>NUCLEOTIDE SEQUENCE</scope>
    <source>
        <strain evidence="3">CBS 333.67</strain>
    </source>
</reference>
<feature type="region of interest" description="Disordered" evidence="2">
    <location>
        <begin position="755"/>
        <end position="778"/>
    </location>
</feature>
<dbReference type="RefSeq" id="XP_062722152.1">
    <property type="nucleotide sequence ID" value="XM_062870286.1"/>
</dbReference>
<sequence length="870" mass="95756">MDAPSLHHKTIEKGAKGSGWSRPPPTSPKGHPKKKARREGAPPRTRDWPRDGGEPSFSRLPPISRPPPPPPPVVEYSKGEEEEEEEEEQPRDSKPLQLGGYAVKKGPSASPELKIRGRSVTVWDRIDRDFALAGNRIFAHIDDLQCFARDSSYPGDHPIPLATSRVRTQMHELVSVYRGMTVEVDDVLYALQQATAREYGLRRELEEARAANIKLTCVKEELNEQASGLKSVAEATEARFCQLKRQFEDLEARHEKLETKSRELQQECEKATAEKLELKDSLRTKDEEMQVAQAEHRRLRSLLEQRGAEFEGLKSGVGILRGSFLERGEEIGKQKAENSRLQSLVRERDAEVEGLKSHISGLERSVLERDAEIGKQKAENMRLENLVRAKESQLALLPTLPITPQSPMVPALSAPSTVLIDQASSQHVFPTTPDSLPAFIKPEPPDPTSTSPPPNMPQESTPIQQIQQIQDPVQQLHMLSTGITNLLSRMFHIDYEVTCNDVLIGFLSRLGGTPAGFSINITQAAGFWELKDSWEPCAITPRVLPSSLEEHFILLSLLFPFPGDQPSLMQHESASTFSLLASLLSSLIKADYSASPRAGLTFLQAMSAYHPQHSTAAAQEPLPTRTALLAIVFCELCRALEHTYWPNGPCPKRNWNIGSILGVEAQDAAEKLPIGWLAAALRDTNITGTSGSSSGGGVNNRVEMVKERLKAGGPGGGVDRFCVFSMPVPSTASGEPTSALTQQQHLHLHQSHRLDVNDPAPTLEGTTRTGRRENSSGKDMGLLHCGDSSCSFLVLDFGERSLRLVDCRLAWMRPNEAEPRKLDLVVSRSVAVAAAAAGEQQQAGEELMMRIEAAPRGVAASWLKYALEDV</sequence>
<feature type="compositionally biased region" description="Basic and acidic residues" evidence="2">
    <location>
        <begin position="38"/>
        <end position="53"/>
    </location>
</feature>
<feature type="region of interest" description="Disordered" evidence="2">
    <location>
        <begin position="431"/>
        <end position="461"/>
    </location>
</feature>
<dbReference type="EMBL" id="JAUDZG010000003">
    <property type="protein sequence ID" value="KAK3306372.1"/>
    <property type="molecule type" value="Genomic_DNA"/>
</dbReference>
<dbReference type="Proteomes" id="UP001273166">
    <property type="component" value="Unassembled WGS sequence"/>
</dbReference>
<evidence type="ECO:0000256" key="2">
    <source>
        <dbReference type="SAM" id="MobiDB-lite"/>
    </source>
</evidence>
<feature type="coiled-coil region" evidence="1">
    <location>
        <begin position="191"/>
        <end position="295"/>
    </location>
</feature>